<protein>
    <submittedName>
        <fullName evidence="1">Uncharacterized protein</fullName>
    </submittedName>
</protein>
<name>C8P8G8_9LACO</name>
<dbReference type="OrthoDB" id="2325003at2"/>
<evidence type="ECO:0000313" key="2">
    <source>
        <dbReference type="EMBL" id="KRK59713.1"/>
    </source>
</evidence>
<dbReference type="HOGENOM" id="CLU_1658528_0_0_9"/>
<evidence type="ECO:0000313" key="3">
    <source>
        <dbReference type="Proteomes" id="UP000003675"/>
    </source>
</evidence>
<accession>C8P8G8</accession>
<gene>
    <name evidence="2" type="ORF">FC31_GL000479</name>
    <name evidence="1" type="ORF">HMPREF0494_1612</name>
</gene>
<reference evidence="1 3" key="1">
    <citation type="submission" date="2009-09" db="EMBL/GenBank/DDBJ databases">
        <authorList>
            <person name="Qin X."/>
            <person name="Bachman B."/>
            <person name="Battles P."/>
            <person name="Bell A."/>
            <person name="Bess C."/>
            <person name="Bickham C."/>
            <person name="Chaboub L."/>
            <person name="Chen D."/>
            <person name="Coyle M."/>
            <person name="Deiros D.R."/>
            <person name="Dinh H."/>
            <person name="Forbes L."/>
            <person name="Fowler G."/>
            <person name="Francisco L."/>
            <person name="Fu Q."/>
            <person name="Gubbala S."/>
            <person name="Hale W."/>
            <person name="Han Y."/>
            <person name="Hemphill L."/>
            <person name="Highlander S.K."/>
            <person name="Hirani K."/>
            <person name="Hogues M."/>
            <person name="Jackson L."/>
            <person name="Jakkamsetti A."/>
            <person name="Javaid M."/>
            <person name="Jiang H."/>
            <person name="Korchina V."/>
            <person name="Kovar C."/>
            <person name="Lara F."/>
            <person name="Lee S."/>
            <person name="Mata R."/>
            <person name="Mathew T."/>
            <person name="Moen C."/>
            <person name="Morales K."/>
            <person name="Munidasa M."/>
            <person name="Nazareth L."/>
            <person name="Ngo R."/>
            <person name="Nguyen L."/>
            <person name="Okwuonu G."/>
            <person name="Ongeri F."/>
            <person name="Patil S."/>
            <person name="Petrosino J."/>
            <person name="Pham C."/>
            <person name="Pham P."/>
            <person name="Pu L.-L."/>
            <person name="Puazo M."/>
            <person name="Raj R."/>
            <person name="Reid J."/>
            <person name="Rouhana J."/>
            <person name="Saada N."/>
            <person name="Shang Y."/>
            <person name="Simmons D."/>
            <person name="Thornton R."/>
            <person name="Warren J."/>
            <person name="Weissenberger G."/>
            <person name="Zhang J."/>
            <person name="Zhang L."/>
            <person name="Zhou C."/>
            <person name="Zhu D."/>
            <person name="Muzny D."/>
            <person name="Worley K."/>
            <person name="Gibbs R."/>
        </authorList>
    </citation>
    <scope>NUCLEOTIDE SEQUENCE [LARGE SCALE GENOMIC DNA]</scope>
    <source>
        <strain evidence="1 3">DSM 16041</strain>
    </source>
</reference>
<organism evidence="1 3">
    <name type="scientific">Limosilactobacillus antri DSM 16041</name>
    <dbReference type="NCBI Taxonomy" id="525309"/>
    <lineage>
        <taxon>Bacteria</taxon>
        <taxon>Bacillati</taxon>
        <taxon>Bacillota</taxon>
        <taxon>Bacilli</taxon>
        <taxon>Lactobacillales</taxon>
        <taxon>Lactobacillaceae</taxon>
        <taxon>Limosilactobacillus</taxon>
    </lineage>
</organism>
<dbReference type="EMBL" id="ACLL01000047">
    <property type="protein sequence ID" value="EEW53182.1"/>
    <property type="molecule type" value="Genomic_DNA"/>
</dbReference>
<dbReference type="Proteomes" id="UP000051883">
    <property type="component" value="Unassembled WGS sequence"/>
</dbReference>
<dbReference type="PATRIC" id="fig|525309.8.peg.490"/>
<dbReference type="RefSeq" id="WP_007123159.1">
    <property type="nucleotide sequence ID" value="NZ_AZDK01000015.1"/>
</dbReference>
<proteinExistence type="predicted"/>
<keyword evidence="4" id="KW-1185">Reference proteome</keyword>
<reference evidence="2 4" key="2">
    <citation type="journal article" date="2015" name="Genome Announc.">
        <title>Expanding the biotechnology potential of lactobacilli through comparative genomics of 213 strains and associated genera.</title>
        <authorList>
            <person name="Sun Z."/>
            <person name="Harris H.M."/>
            <person name="McCann A."/>
            <person name="Guo C."/>
            <person name="Argimon S."/>
            <person name="Zhang W."/>
            <person name="Yang X."/>
            <person name="Jeffery I.B."/>
            <person name="Cooney J.C."/>
            <person name="Kagawa T.F."/>
            <person name="Liu W."/>
            <person name="Song Y."/>
            <person name="Salvetti E."/>
            <person name="Wrobel A."/>
            <person name="Rasinkangas P."/>
            <person name="Parkhill J."/>
            <person name="Rea M.C."/>
            <person name="O'Sullivan O."/>
            <person name="Ritari J."/>
            <person name="Douillard F.P."/>
            <person name="Paul Ross R."/>
            <person name="Yang R."/>
            <person name="Briner A.E."/>
            <person name="Felis G.E."/>
            <person name="de Vos W.M."/>
            <person name="Barrangou R."/>
            <person name="Klaenhammer T.R."/>
            <person name="Caufield P.W."/>
            <person name="Cui Y."/>
            <person name="Zhang H."/>
            <person name="O'Toole P.W."/>
        </authorList>
    </citation>
    <scope>NUCLEOTIDE SEQUENCE [LARGE SCALE GENOMIC DNA]</scope>
    <source>
        <strain evidence="2 4">DSM 16041</strain>
    </source>
</reference>
<dbReference type="STRING" id="525309.HMPREF0494_1612"/>
<evidence type="ECO:0000313" key="1">
    <source>
        <dbReference type="EMBL" id="EEW53182.1"/>
    </source>
</evidence>
<dbReference type="AlphaFoldDB" id="C8P8G8"/>
<comment type="caution">
    <text evidence="1">The sequence shown here is derived from an EMBL/GenBank/DDBJ whole genome shotgun (WGS) entry which is preliminary data.</text>
</comment>
<dbReference type="EMBL" id="AZDK01000015">
    <property type="protein sequence ID" value="KRK59713.1"/>
    <property type="molecule type" value="Genomic_DNA"/>
</dbReference>
<dbReference type="Proteomes" id="UP000003675">
    <property type="component" value="Unassembled WGS sequence"/>
</dbReference>
<evidence type="ECO:0000313" key="4">
    <source>
        <dbReference type="Proteomes" id="UP000051883"/>
    </source>
</evidence>
<sequence length="159" mass="17410">MKLKNVIALSLLGICGETIISSANISYVYATKDKYASINKEITDTLQQNKGWATGKLDENGSSTDSGTPNDAFNWANYITNIKYTGKTKIEISVTNDFKSLDSDTKKDTISQAENSAAAILLDHKKVNDDDLIKGLNVKILCHHVLIGTSTGHHTYSFH</sequence>